<dbReference type="CDD" id="cd07989">
    <property type="entry name" value="LPLAT_AGPAT-like"/>
    <property type="match status" value="1"/>
</dbReference>
<dbReference type="Proteomes" id="UP000186040">
    <property type="component" value="Unassembled WGS sequence"/>
</dbReference>
<feature type="domain" description="Phospholipid/glycerol acyltransferase" evidence="3">
    <location>
        <begin position="60"/>
        <end position="179"/>
    </location>
</feature>
<protein>
    <submittedName>
        <fullName evidence="4">1-acyl-sn-glycerol-3-phosphate acyltransferase</fullName>
    </submittedName>
</protein>
<evidence type="ECO:0000259" key="3">
    <source>
        <dbReference type="SMART" id="SM00563"/>
    </source>
</evidence>
<dbReference type="Pfam" id="PF01553">
    <property type="entry name" value="Acyltransferase"/>
    <property type="match status" value="1"/>
</dbReference>
<proteinExistence type="predicted"/>
<evidence type="ECO:0000256" key="1">
    <source>
        <dbReference type="ARBA" id="ARBA00022679"/>
    </source>
</evidence>
<keyword evidence="2 4" id="KW-0012">Acyltransferase</keyword>
<evidence type="ECO:0000313" key="4">
    <source>
        <dbReference type="EMBL" id="OLR89710.1"/>
    </source>
</evidence>
<gene>
    <name evidence="4" type="ORF">BJP25_01360</name>
</gene>
<reference evidence="4 5" key="1">
    <citation type="submission" date="2016-10" db="EMBL/GenBank/DDBJ databases">
        <title>The Draft Genome Sequence of Actinokineospora bangkokensis 44EHWT reveals the biosynthetic pathway of antifungal compounds Thailandins with unusual extender unit butylmalonyl-CoA.</title>
        <authorList>
            <person name="Greule A."/>
            <person name="Intra B."/>
            <person name="Flemming S."/>
            <person name="Rommel M.G."/>
            <person name="Panbangred W."/>
            <person name="Bechthold A."/>
        </authorList>
    </citation>
    <scope>NUCLEOTIDE SEQUENCE [LARGE SCALE GENOMIC DNA]</scope>
    <source>
        <strain evidence="4 5">44EHW</strain>
    </source>
</reference>
<dbReference type="InterPro" id="IPR002123">
    <property type="entry name" value="Plipid/glycerol_acylTrfase"/>
</dbReference>
<sequence length="247" mass="26898">MGSVEGERPMGLLRSLALMFRAPRRGRGFWYSVAIDLIWPLLALSSRWRFRGELPATGPVVLASNHLSNADPVSVTAFTLTRGRIPRYLAKSELWRVPVVGRVLAGGKHIPVTRGSAQAADAYQHAVAAVRAGECVLFFPEAGFSDREDHWPSDRVKNGVARVALETGAPVVPVVNWGTHRLLPAGAAFPRLTRPRIDIVAGDPVDLSDLAQRAVVDRATLDEATKRIMHAITALLADLRGEQPPTR</sequence>
<dbReference type="GO" id="GO:0006654">
    <property type="term" value="P:phosphatidic acid biosynthetic process"/>
    <property type="evidence" value="ECO:0007669"/>
    <property type="project" value="TreeGrafter"/>
</dbReference>
<dbReference type="SMART" id="SM00563">
    <property type="entry name" value="PlsC"/>
    <property type="match status" value="1"/>
</dbReference>
<comment type="caution">
    <text evidence="4">The sequence shown here is derived from an EMBL/GenBank/DDBJ whole genome shotgun (WGS) entry which is preliminary data.</text>
</comment>
<keyword evidence="5" id="KW-1185">Reference proteome</keyword>
<evidence type="ECO:0000256" key="2">
    <source>
        <dbReference type="ARBA" id="ARBA00023315"/>
    </source>
</evidence>
<dbReference type="GO" id="GO:0003841">
    <property type="term" value="F:1-acylglycerol-3-phosphate O-acyltransferase activity"/>
    <property type="evidence" value="ECO:0007669"/>
    <property type="project" value="TreeGrafter"/>
</dbReference>
<dbReference type="AlphaFoldDB" id="A0A1Q9LCF6"/>
<dbReference type="SUPFAM" id="SSF69593">
    <property type="entry name" value="Glycerol-3-phosphate (1)-acyltransferase"/>
    <property type="match status" value="1"/>
</dbReference>
<dbReference type="GO" id="GO:0005886">
    <property type="term" value="C:plasma membrane"/>
    <property type="evidence" value="ECO:0007669"/>
    <property type="project" value="TreeGrafter"/>
</dbReference>
<organism evidence="4 5">
    <name type="scientific">Actinokineospora bangkokensis</name>
    <dbReference type="NCBI Taxonomy" id="1193682"/>
    <lineage>
        <taxon>Bacteria</taxon>
        <taxon>Bacillati</taxon>
        <taxon>Actinomycetota</taxon>
        <taxon>Actinomycetes</taxon>
        <taxon>Pseudonocardiales</taxon>
        <taxon>Pseudonocardiaceae</taxon>
        <taxon>Actinokineospora</taxon>
    </lineage>
</organism>
<dbReference type="EMBL" id="MKQR01000028">
    <property type="protein sequence ID" value="OLR89710.1"/>
    <property type="molecule type" value="Genomic_DNA"/>
</dbReference>
<dbReference type="RefSeq" id="WP_075977920.1">
    <property type="nucleotide sequence ID" value="NZ_MKQR01000028.1"/>
</dbReference>
<name>A0A1Q9LCF6_9PSEU</name>
<dbReference type="PANTHER" id="PTHR10434">
    <property type="entry name" value="1-ACYL-SN-GLYCEROL-3-PHOSPHATE ACYLTRANSFERASE"/>
    <property type="match status" value="1"/>
</dbReference>
<dbReference type="STRING" id="1193682.BJP25_01360"/>
<dbReference type="PANTHER" id="PTHR10434:SF55">
    <property type="entry name" value="POSSIBLE ACYLTRANSFERASE"/>
    <property type="match status" value="1"/>
</dbReference>
<keyword evidence="1 4" id="KW-0808">Transferase</keyword>
<evidence type="ECO:0000313" key="5">
    <source>
        <dbReference type="Proteomes" id="UP000186040"/>
    </source>
</evidence>
<accession>A0A1Q9LCF6</accession>